<feature type="transmembrane region" description="Helical" evidence="2">
    <location>
        <begin position="222"/>
        <end position="244"/>
    </location>
</feature>
<dbReference type="Proteomes" id="UP000694844">
    <property type="component" value="Chromosome 8"/>
</dbReference>
<feature type="region of interest" description="Disordered" evidence="1">
    <location>
        <begin position="1"/>
        <end position="44"/>
    </location>
</feature>
<accession>A0A8B8BD36</accession>
<dbReference type="KEGG" id="cvn:111109111"/>
<evidence type="ECO:0000313" key="4">
    <source>
        <dbReference type="RefSeq" id="XP_022300906.1"/>
    </source>
</evidence>
<keyword evidence="3" id="KW-1185">Reference proteome</keyword>
<protein>
    <submittedName>
        <fullName evidence="4">Uncharacterized protein LOC111109111</fullName>
    </submittedName>
</protein>
<feature type="transmembrane region" description="Helical" evidence="2">
    <location>
        <begin position="109"/>
        <end position="129"/>
    </location>
</feature>
<keyword evidence="2" id="KW-0472">Membrane</keyword>
<dbReference type="RefSeq" id="XP_022300906.1">
    <property type="nucleotide sequence ID" value="XM_022445198.1"/>
</dbReference>
<reference evidence="4" key="1">
    <citation type="submission" date="2025-08" db="UniProtKB">
        <authorList>
            <consortium name="RefSeq"/>
        </authorList>
    </citation>
    <scope>IDENTIFICATION</scope>
    <source>
        <tissue evidence="4">Whole sample</tissue>
    </source>
</reference>
<keyword evidence="2" id="KW-1133">Transmembrane helix</keyword>
<feature type="transmembrane region" description="Helical" evidence="2">
    <location>
        <begin position="69"/>
        <end position="89"/>
    </location>
</feature>
<name>A0A8B8BD36_CRAVI</name>
<organism evidence="3 4">
    <name type="scientific">Crassostrea virginica</name>
    <name type="common">Eastern oyster</name>
    <dbReference type="NCBI Taxonomy" id="6565"/>
    <lineage>
        <taxon>Eukaryota</taxon>
        <taxon>Metazoa</taxon>
        <taxon>Spiralia</taxon>
        <taxon>Lophotrochozoa</taxon>
        <taxon>Mollusca</taxon>
        <taxon>Bivalvia</taxon>
        <taxon>Autobranchia</taxon>
        <taxon>Pteriomorphia</taxon>
        <taxon>Ostreida</taxon>
        <taxon>Ostreoidea</taxon>
        <taxon>Ostreidae</taxon>
        <taxon>Crassostrea</taxon>
    </lineage>
</organism>
<sequence length="492" mass="57220">MFFVNPLASPANENSTRKRENGTEDMELDEPRRVEPRPGSSRSHYEELSTLTDIIPCCVRVQDKLSFKLFLFLMTFGLDFLDFLVDWLFFRDIYGIKPGLVYGPLENSIVYSSLFFAIIGTMAIIFEIANIGKELFFEPAWINPDIVSCLFLWVEDIPQLIIGVRIAFCREEAVSLFQVIKASALLYGIAVRITLLSLRYFSKKGIDALQGLRKGWKYAVKFLFLSGMAFIMIGSLAVFILTLFEREPNENIRFNHPKSMFEEEYNEARYFDNVSIFFNHPIFDVNMYNETKRVHFMRLLSIYEIRSKKSALFKISYDEMTRTKFVIWQEDKNRHLKAAACYRINPLRGTVTYQQHNCEHFLSNDQEVSFIFKFKFIPSSIPERRFGDIQYNVLMNELGTCHGPDVDIVTKIENHKGEGHYKSAVIHYYRHKAGAGQKLHLIVGDYNVARFYMYDEDLTDITSVWRTGFSFCKSTGNLAPDIRKNIKVECNV</sequence>
<dbReference type="GeneID" id="111109111"/>
<evidence type="ECO:0000256" key="1">
    <source>
        <dbReference type="SAM" id="MobiDB-lite"/>
    </source>
</evidence>
<gene>
    <name evidence="4" type="primary">LOC111109111</name>
</gene>
<keyword evidence="2" id="KW-0812">Transmembrane</keyword>
<dbReference type="AlphaFoldDB" id="A0A8B8BD36"/>
<dbReference type="OrthoDB" id="6268706at2759"/>
<proteinExistence type="predicted"/>
<evidence type="ECO:0000256" key="2">
    <source>
        <dbReference type="SAM" id="Phobius"/>
    </source>
</evidence>
<evidence type="ECO:0000313" key="3">
    <source>
        <dbReference type="Proteomes" id="UP000694844"/>
    </source>
</evidence>